<dbReference type="GO" id="GO:0003924">
    <property type="term" value="F:GTPase activity"/>
    <property type="evidence" value="ECO:0007669"/>
    <property type="project" value="InterPro"/>
</dbReference>
<dbReference type="InterPro" id="IPR044612">
    <property type="entry name" value="ARL2/3"/>
</dbReference>
<feature type="binding site" evidence="3">
    <location>
        <begin position="130"/>
        <end position="133"/>
    </location>
    <ligand>
        <name>GTP</name>
        <dbReference type="ChEBI" id="CHEBI:37565"/>
    </ligand>
</feature>
<dbReference type="EMBL" id="JANCYW010000011">
    <property type="protein sequence ID" value="KAK4537205.1"/>
    <property type="molecule type" value="Genomic_DNA"/>
</dbReference>
<dbReference type="PRINTS" id="PR00449">
    <property type="entry name" value="RASTRNSFRMNG"/>
</dbReference>
<sequence length="245" mass="26943">MGFLSILRKARRKEQELRFLLIGLDNAGKTTVLRRLLGASEEEVRAAAPTLGLQVRTWVHPRGYRINLWDVGGQRSIRAYWKNYFEETDAVIWVVDAADEGRLGSEAGTELAAVLAEGRLRGVTLLVLANKGDVPGCMQLGEVAVALGMATRWRQVSEADGEALEAVHGPAGADRIETQRVAPSGHGNRHWRIYRCSAYTGQGVSEAFAWAVHDVATRLYSFDSQRWREGCTDTPREAVGAAALE</sequence>
<proteinExistence type="predicted"/>
<protein>
    <submittedName>
        <fullName evidence="5">Uncharacterized protein</fullName>
    </submittedName>
</protein>
<keyword evidence="2 3" id="KW-0342">GTP-binding</keyword>
<dbReference type="InterPro" id="IPR006689">
    <property type="entry name" value="Small_GTPase_ARF/SAR"/>
</dbReference>
<dbReference type="InterPro" id="IPR027417">
    <property type="entry name" value="P-loop_NTPase"/>
</dbReference>
<dbReference type="InterPro" id="IPR005225">
    <property type="entry name" value="Small_GTP-bd"/>
</dbReference>
<feature type="binding site" evidence="3">
    <location>
        <begin position="23"/>
        <end position="30"/>
    </location>
    <ligand>
        <name>GTP</name>
        <dbReference type="ChEBI" id="CHEBI:37565"/>
    </ligand>
</feature>
<keyword evidence="6" id="KW-1185">Reference proteome</keyword>
<name>A0AAV9IYN1_CYACA</name>
<evidence type="ECO:0000256" key="4">
    <source>
        <dbReference type="PIRSR" id="PIRSR606689-2"/>
    </source>
</evidence>
<dbReference type="Proteomes" id="UP001301350">
    <property type="component" value="Unassembled WGS sequence"/>
</dbReference>
<evidence type="ECO:0000313" key="5">
    <source>
        <dbReference type="EMBL" id="KAK4537205.1"/>
    </source>
</evidence>
<dbReference type="SUPFAM" id="SSF52540">
    <property type="entry name" value="P-loop containing nucleoside triphosphate hydrolases"/>
    <property type="match status" value="1"/>
</dbReference>
<reference evidence="5 6" key="1">
    <citation type="submission" date="2022-07" db="EMBL/GenBank/DDBJ databases">
        <title>Genome-wide signatures of adaptation to extreme environments.</title>
        <authorList>
            <person name="Cho C.H."/>
            <person name="Yoon H.S."/>
        </authorList>
    </citation>
    <scope>NUCLEOTIDE SEQUENCE [LARGE SCALE GENOMIC DNA]</scope>
    <source>
        <strain evidence="5 6">DBV 063 E5</strain>
    </source>
</reference>
<evidence type="ECO:0000256" key="3">
    <source>
        <dbReference type="PIRSR" id="PIRSR606689-1"/>
    </source>
</evidence>
<feature type="binding site" evidence="4">
    <location>
        <position position="50"/>
    </location>
    <ligand>
        <name>Mg(2+)</name>
        <dbReference type="ChEBI" id="CHEBI:18420"/>
    </ligand>
</feature>
<accession>A0AAV9IYN1</accession>
<keyword evidence="4" id="KW-0460">Magnesium</keyword>
<dbReference type="GO" id="GO:0046872">
    <property type="term" value="F:metal ion binding"/>
    <property type="evidence" value="ECO:0007669"/>
    <property type="project" value="UniProtKB-KW"/>
</dbReference>
<dbReference type="PANTHER" id="PTHR45697">
    <property type="entry name" value="ADP-RIBOSYLATION FACTOR-LIKE PROTEIN 2-RELATED"/>
    <property type="match status" value="1"/>
</dbReference>
<gene>
    <name evidence="5" type="ORF">CDCA_CDCA11G3230</name>
</gene>
<organism evidence="5 6">
    <name type="scientific">Cyanidium caldarium</name>
    <name type="common">Red alga</name>
    <dbReference type="NCBI Taxonomy" id="2771"/>
    <lineage>
        <taxon>Eukaryota</taxon>
        <taxon>Rhodophyta</taxon>
        <taxon>Bangiophyceae</taxon>
        <taxon>Cyanidiales</taxon>
        <taxon>Cyanidiaceae</taxon>
        <taxon>Cyanidium</taxon>
    </lineage>
</organism>
<dbReference type="SMART" id="SM00177">
    <property type="entry name" value="ARF"/>
    <property type="match status" value="1"/>
</dbReference>
<dbReference type="AlphaFoldDB" id="A0AAV9IYN1"/>
<feature type="binding site" evidence="4">
    <location>
        <position position="30"/>
    </location>
    <ligand>
        <name>Mg(2+)</name>
        <dbReference type="ChEBI" id="CHEBI:18420"/>
    </ligand>
</feature>
<dbReference type="Gene3D" id="3.40.50.300">
    <property type="entry name" value="P-loop containing nucleotide triphosphate hydrolases"/>
    <property type="match status" value="1"/>
</dbReference>
<dbReference type="Pfam" id="PF00025">
    <property type="entry name" value="Arf"/>
    <property type="match status" value="1"/>
</dbReference>
<evidence type="ECO:0000256" key="2">
    <source>
        <dbReference type="ARBA" id="ARBA00023134"/>
    </source>
</evidence>
<dbReference type="NCBIfam" id="TIGR00231">
    <property type="entry name" value="small_GTP"/>
    <property type="match status" value="1"/>
</dbReference>
<dbReference type="SMART" id="SM00178">
    <property type="entry name" value="SAR"/>
    <property type="match status" value="1"/>
</dbReference>
<feature type="binding site" evidence="3">
    <location>
        <position position="73"/>
    </location>
    <ligand>
        <name>GTP</name>
        <dbReference type="ChEBI" id="CHEBI:37565"/>
    </ligand>
</feature>
<evidence type="ECO:0000256" key="1">
    <source>
        <dbReference type="ARBA" id="ARBA00022741"/>
    </source>
</evidence>
<keyword evidence="4" id="KW-0479">Metal-binding</keyword>
<dbReference type="GO" id="GO:0005525">
    <property type="term" value="F:GTP binding"/>
    <property type="evidence" value="ECO:0007669"/>
    <property type="project" value="UniProtKB-KW"/>
</dbReference>
<comment type="caution">
    <text evidence="5">The sequence shown here is derived from an EMBL/GenBank/DDBJ whole genome shotgun (WGS) entry which is preliminary data.</text>
</comment>
<keyword evidence="1 3" id="KW-0547">Nucleotide-binding</keyword>
<evidence type="ECO:0000313" key="6">
    <source>
        <dbReference type="Proteomes" id="UP001301350"/>
    </source>
</evidence>
<dbReference type="PROSITE" id="PS51417">
    <property type="entry name" value="ARF"/>
    <property type="match status" value="1"/>
</dbReference>